<sequence>MPGFEEALIGRILGEAVKPIVGGTRQALARRGLLRSDVYTTLGLLSSERNPAPSALGTLFALPVGFTRKDVESALAQPEGHVLVRLVISLKVDSSGALPEEFEKKIKRSFHSLIMAQAVDRYDRMERRQVQPRIPRGNLSAGKLEHYVDQLYDSLVEACGIWAAKLQRSLKNPEQGLDWAYGFISNFRLGEIERYLEKISATSQPSRPPFESWHASYKSAFLAHHSTMQVPDLLLRKSVPYQALYIDGDFIPVSDSARELVDAGRGSSSSSVAVTLGGLVNRMSRTVLLGDPGAGKSTTSTVIANGFISDDNCIPFIIPLKSLAVQDFGFSVEEAVDTILRVRYQSPAPPGLVRNLLVEGRGFLVFDGLDELTDGTKRNAVVQTIDAVAAIFPLCKILVTSRRIGYLTGRLSPEFFDEFLIGGFPDAKVEAYAGRWFSLEQNLTPVELNATVRSFMEISRPIADLRSNPLMLAFICVLYRGRRTIPQRRPEIFRQCVDLFLQQWDRSRGIWDFDVDLDLVELALAYIAHAVMNCPGFRAGVTERDVYEIVTQPLLSEGVPDARSARNIARELLRLCRGRAWIFTDVALNDRGEDLFLFTHASFMEYFAALHIHRTNGGAAEVADLLIPEVADGKWEVLAQICIALKMRNKVGGSAEMIDRFLAKVEDLIKVKRNLYKFGPSNQVVLRDELNRADNKDVALLDFLLRASESLPLASHSFEKLVEISVEHFVSRRSVSLSALFNVDYRYVDAVYAKLRNVLGRAVQEYGESPAHFSELPAAKVWFAVHIGYIAREPLAHLVDPLVLNKARRSIVSSGSLARLETSQNAFSWNIYLQAGGVKSEFDGEDFTRIFESCTPAMPGFGPPSTAVWIIDCFSADFRRNLPYGDAARLLGCFSWILKEGGFDNRFPDGSSLQGVELDALLKSSKVLSAYREDVQLGWIAVVMGMHELWEMTTRKTRGEMVALAGMGGVLAQAVRRFPSCGKYISEWLDGDVDIWFHEGTASA</sequence>
<dbReference type="Pfam" id="PF05729">
    <property type="entry name" value="NACHT"/>
    <property type="match status" value="1"/>
</dbReference>
<accession>A0A1G7NTK0</accession>
<dbReference type="InterPro" id="IPR027417">
    <property type="entry name" value="P-loop_NTPase"/>
</dbReference>
<evidence type="ECO:0000313" key="3">
    <source>
        <dbReference type="Proteomes" id="UP000199623"/>
    </source>
</evidence>
<dbReference type="SUPFAM" id="SSF52540">
    <property type="entry name" value="P-loop containing nucleoside triphosphate hydrolases"/>
    <property type="match status" value="1"/>
</dbReference>
<dbReference type="PANTHER" id="PTHR46844:SF1">
    <property type="entry name" value="SLR5058 PROTEIN"/>
    <property type="match status" value="1"/>
</dbReference>
<dbReference type="EMBL" id="FNCC01000003">
    <property type="protein sequence ID" value="SDF77247.1"/>
    <property type="molecule type" value="Genomic_DNA"/>
</dbReference>
<dbReference type="AlphaFoldDB" id="A0A1G7NTK0"/>
<organism evidence="2 3">
    <name type="scientific">Lentzea fradiae</name>
    <dbReference type="NCBI Taxonomy" id="200378"/>
    <lineage>
        <taxon>Bacteria</taxon>
        <taxon>Bacillati</taxon>
        <taxon>Actinomycetota</taxon>
        <taxon>Actinomycetes</taxon>
        <taxon>Pseudonocardiales</taxon>
        <taxon>Pseudonocardiaceae</taxon>
        <taxon>Lentzea</taxon>
    </lineage>
</organism>
<dbReference type="RefSeq" id="WP_090047230.1">
    <property type="nucleotide sequence ID" value="NZ_FNCC01000003.1"/>
</dbReference>
<dbReference type="Gene3D" id="3.40.50.300">
    <property type="entry name" value="P-loop containing nucleotide triphosphate hydrolases"/>
    <property type="match status" value="1"/>
</dbReference>
<keyword evidence="3" id="KW-1185">Reference proteome</keyword>
<gene>
    <name evidence="2" type="ORF">SAMN05216553_103205</name>
</gene>
<dbReference type="Proteomes" id="UP000199623">
    <property type="component" value="Unassembled WGS sequence"/>
</dbReference>
<dbReference type="PANTHER" id="PTHR46844">
    <property type="entry name" value="SLR5058 PROTEIN"/>
    <property type="match status" value="1"/>
</dbReference>
<dbReference type="PROSITE" id="PS50837">
    <property type="entry name" value="NACHT"/>
    <property type="match status" value="1"/>
</dbReference>
<dbReference type="OrthoDB" id="135105at2"/>
<name>A0A1G7NTK0_9PSEU</name>
<proteinExistence type="predicted"/>
<feature type="domain" description="NACHT" evidence="1">
    <location>
        <begin position="284"/>
        <end position="402"/>
    </location>
</feature>
<evidence type="ECO:0000313" key="2">
    <source>
        <dbReference type="EMBL" id="SDF77247.1"/>
    </source>
</evidence>
<reference evidence="3" key="1">
    <citation type="submission" date="2016-10" db="EMBL/GenBank/DDBJ databases">
        <authorList>
            <person name="Varghese N."/>
            <person name="Submissions S."/>
        </authorList>
    </citation>
    <scope>NUCLEOTIDE SEQUENCE [LARGE SCALE GENOMIC DNA]</scope>
    <source>
        <strain evidence="3">CGMCC 4.3506</strain>
    </source>
</reference>
<protein>
    <submittedName>
        <fullName evidence="2">NACHT domain-containing protein</fullName>
    </submittedName>
</protein>
<dbReference type="InterPro" id="IPR007111">
    <property type="entry name" value="NACHT_NTPase"/>
</dbReference>
<evidence type="ECO:0000259" key="1">
    <source>
        <dbReference type="PROSITE" id="PS50837"/>
    </source>
</evidence>